<evidence type="ECO:0000313" key="2">
    <source>
        <dbReference type="Proteomes" id="UP000037326"/>
    </source>
</evidence>
<accession>A0A0K9FA35</accession>
<dbReference type="Proteomes" id="UP000037326">
    <property type="component" value="Unassembled WGS sequence"/>
</dbReference>
<organism evidence="1 2">
    <name type="scientific">Lysinibacillus xylanilyticus</name>
    <dbReference type="NCBI Taxonomy" id="582475"/>
    <lineage>
        <taxon>Bacteria</taxon>
        <taxon>Bacillati</taxon>
        <taxon>Bacillota</taxon>
        <taxon>Bacilli</taxon>
        <taxon>Bacillales</taxon>
        <taxon>Bacillaceae</taxon>
        <taxon>Lysinibacillus</taxon>
    </lineage>
</organism>
<dbReference type="PATRIC" id="fig|582475.4.peg.289"/>
<sequence>MALKYNEYLLLELFNSEPILIDKEAEIYKYKMQDPLGLEIAFSFSAYDQYATIRLDHKQLQNPLYDIEIHNVEEIRVENAKLLIIKQKNKEAVIEVKVTPNFMIDLCI</sequence>
<dbReference type="OrthoDB" id="2339832at2"/>
<dbReference type="GeneID" id="96597538"/>
<dbReference type="RefSeq" id="WP_049664070.1">
    <property type="nucleotide sequence ID" value="NZ_LFXJ01000005.1"/>
</dbReference>
<comment type="caution">
    <text evidence="1">The sequence shown here is derived from an EMBL/GenBank/DDBJ whole genome shotgun (WGS) entry which is preliminary data.</text>
</comment>
<gene>
    <name evidence="1" type="ORF">ACZ11_04350</name>
</gene>
<dbReference type="EMBL" id="LFXJ01000005">
    <property type="protein sequence ID" value="KMY31474.1"/>
    <property type="molecule type" value="Genomic_DNA"/>
</dbReference>
<dbReference type="AlphaFoldDB" id="A0A0K9FA35"/>
<protein>
    <submittedName>
        <fullName evidence="1">Uncharacterized protein</fullName>
    </submittedName>
</protein>
<evidence type="ECO:0000313" key="1">
    <source>
        <dbReference type="EMBL" id="KMY31474.1"/>
    </source>
</evidence>
<proteinExistence type="predicted"/>
<reference evidence="2" key="1">
    <citation type="submission" date="2015-07" db="EMBL/GenBank/DDBJ databases">
        <authorList>
            <consortium name="Consortium for Microbial Forensics and Genomics (microFORGE)"/>
            <person name="Knight B.M."/>
            <person name="Roberts D.P."/>
            <person name="Lin D."/>
            <person name="Hari K."/>
            <person name="Fletcher J."/>
            <person name="Melcher U."/>
            <person name="Blagden T."/>
            <person name="Winegar R.A."/>
        </authorList>
    </citation>
    <scope>NUCLEOTIDE SEQUENCE [LARGE SCALE GENOMIC DNA]</scope>
    <source>
        <strain evidence="2">DSM 23493</strain>
    </source>
</reference>
<name>A0A0K9FA35_9BACI</name>